<organism evidence="1 2">
    <name type="scientific">Paenibacillus haidiansis</name>
    <dbReference type="NCBI Taxonomy" id="1574488"/>
    <lineage>
        <taxon>Bacteria</taxon>
        <taxon>Bacillati</taxon>
        <taxon>Bacillota</taxon>
        <taxon>Bacilli</taxon>
        <taxon>Bacillales</taxon>
        <taxon>Paenibacillaceae</taxon>
        <taxon>Paenibacillus</taxon>
    </lineage>
</organism>
<evidence type="ECO:0000313" key="1">
    <source>
        <dbReference type="EMBL" id="MEF2968208.1"/>
    </source>
</evidence>
<accession>A0ABU7VY47</accession>
<proteinExistence type="predicted"/>
<comment type="caution">
    <text evidence="1">The sequence shown here is derived from an EMBL/GenBank/DDBJ whole genome shotgun (WGS) entry which is preliminary data.</text>
</comment>
<name>A0ABU7VY47_9BACL</name>
<dbReference type="RefSeq" id="WP_331848420.1">
    <property type="nucleotide sequence ID" value="NZ_JAZHPZ010000013.1"/>
</dbReference>
<sequence>MSHSAAHSIPTEASDEVMACAELAQDPLFHKIPPDRIPYYVRASLEAGRAAAAAYAGRSVRDICGREGLRYEISKRSGKFHNVSFRAQIDFAKPSPEVIIYASSLAEMEQACRAVMGEANSPERERLIDIHLAHELYHYLEYKSGNFTNERLEPITVFRIGPFAKTSTVVKCSEIAAHAFCKEIIGLPFLPNLLDYMYLIHTGAWTWPEWERQTGVWKTWM</sequence>
<evidence type="ECO:0000313" key="2">
    <source>
        <dbReference type="Proteomes" id="UP001306950"/>
    </source>
</evidence>
<keyword evidence="2" id="KW-1185">Reference proteome</keyword>
<protein>
    <submittedName>
        <fullName evidence="1">Uncharacterized protein</fullName>
    </submittedName>
</protein>
<dbReference type="EMBL" id="JAZHPZ010000013">
    <property type="protein sequence ID" value="MEF2968208.1"/>
    <property type="molecule type" value="Genomic_DNA"/>
</dbReference>
<dbReference type="Proteomes" id="UP001306950">
    <property type="component" value="Unassembled WGS sequence"/>
</dbReference>
<reference evidence="1 2" key="1">
    <citation type="submission" date="2024-02" db="EMBL/GenBank/DDBJ databases">
        <title>A nitrogen-fixing paenibacillus bacterium.</title>
        <authorList>
            <person name="Zhang W.L."/>
            <person name="Chen S.F."/>
        </authorList>
    </citation>
    <scope>NUCLEOTIDE SEQUENCE [LARGE SCALE GENOMIC DNA]</scope>
    <source>
        <strain evidence="1 2">M1</strain>
    </source>
</reference>
<gene>
    <name evidence="1" type="ORF">V3851_20460</name>
</gene>